<dbReference type="InterPro" id="IPR000477">
    <property type="entry name" value="RT_dom"/>
</dbReference>
<dbReference type="EMBL" id="JAIFRP010005103">
    <property type="protein sequence ID" value="KAK2574737.1"/>
    <property type="molecule type" value="Genomic_DNA"/>
</dbReference>
<dbReference type="InterPro" id="IPR043502">
    <property type="entry name" value="DNA/RNA_pol_sf"/>
</dbReference>
<name>A0AAD9R7Y2_9HYME</name>
<reference evidence="2" key="1">
    <citation type="submission" date="2021-08" db="EMBL/GenBank/DDBJ databases">
        <authorList>
            <person name="Misof B."/>
            <person name="Oliver O."/>
            <person name="Podsiadlowski L."/>
            <person name="Donath A."/>
            <person name="Peters R."/>
            <person name="Mayer C."/>
            <person name="Rust J."/>
            <person name="Gunkel S."/>
            <person name="Lesny P."/>
            <person name="Martin S."/>
            <person name="Oeyen J.P."/>
            <person name="Petersen M."/>
            <person name="Panagiotis P."/>
            <person name="Wilbrandt J."/>
            <person name="Tanja T."/>
        </authorList>
    </citation>
    <scope>NUCLEOTIDE SEQUENCE</scope>
    <source>
        <strain evidence="2">GBR_01_08_01A</strain>
        <tissue evidence="2">Thorax + abdomen</tissue>
    </source>
</reference>
<dbReference type="PANTHER" id="PTHR37557:SF4">
    <property type="entry name" value="CCHC-TYPE DOMAIN-CONTAINING PROTEIN"/>
    <property type="match status" value="1"/>
</dbReference>
<dbReference type="Proteomes" id="UP001258017">
    <property type="component" value="Unassembled WGS sequence"/>
</dbReference>
<dbReference type="Gene3D" id="3.30.70.270">
    <property type="match status" value="1"/>
</dbReference>
<dbReference type="PANTHER" id="PTHR37557">
    <property type="entry name" value="115 KDA PROTEIN IN TYPE-1 RETROTRANSPOSABLE ELEMENT R1DM-LIKE PROTEIN-RELATED-RELATED"/>
    <property type="match status" value="1"/>
</dbReference>
<dbReference type="Pfam" id="PF00078">
    <property type="entry name" value="RVT_1"/>
    <property type="match status" value="1"/>
</dbReference>
<dbReference type="PROSITE" id="PS50878">
    <property type="entry name" value="RT_POL"/>
    <property type="match status" value="1"/>
</dbReference>
<feature type="domain" description="Reverse transcriptase" evidence="1">
    <location>
        <begin position="1"/>
        <end position="225"/>
    </location>
</feature>
<keyword evidence="3" id="KW-1185">Reference proteome</keyword>
<dbReference type="AlphaFoldDB" id="A0AAD9R7Y2"/>
<protein>
    <recommendedName>
        <fullName evidence="1">Reverse transcriptase domain-containing protein</fullName>
    </recommendedName>
</protein>
<evidence type="ECO:0000313" key="2">
    <source>
        <dbReference type="EMBL" id="KAK2574737.1"/>
    </source>
</evidence>
<dbReference type="InterPro" id="IPR043128">
    <property type="entry name" value="Rev_trsase/Diguanyl_cyclase"/>
</dbReference>
<dbReference type="CDD" id="cd01650">
    <property type="entry name" value="RT_nLTR_like"/>
    <property type="match status" value="1"/>
</dbReference>
<evidence type="ECO:0000313" key="3">
    <source>
        <dbReference type="Proteomes" id="UP001258017"/>
    </source>
</evidence>
<gene>
    <name evidence="2" type="ORF">KPH14_012941</name>
</gene>
<reference evidence="2" key="2">
    <citation type="journal article" date="2023" name="Commun. Biol.">
        <title>Intrasexual cuticular hydrocarbon dimorphism in a wasp sheds light on hydrocarbon biosynthesis genes in Hymenoptera.</title>
        <authorList>
            <person name="Moris V.C."/>
            <person name="Podsiadlowski L."/>
            <person name="Martin S."/>
            <person name="Oeyen J.P."/>
            <person name="Donath A."/>
            <person name="Petersen M."/>
            <person name="Wilbrandt J."/>
            <person name="Misof B."/>
            <person name="Liedtke D."/>
            <person name="Thamm M."/>
            <person name="Scheiner R."/>
            <person name="Schmitt T."/>
            <person name="Niehuis O."/>
        </authorList>
    </citation>
    <scope>NUCLEOTIDE SEQUENCE</scope>
    <source>
        <strain evidence="2">GBR_01_08_01A</strain>
    </source>
</reference>
<accession>A0AAD9R7Y2</accession>
<organism evidence="2 3">
    <name type="scientific">Odynerus spinipes</name>
    <dbReference type="NCBI Taxonomy" id="1348599"/>
    <lineage>
        <taxon>Eukaryota</taxon>
        <taxon>Metazoa</taxon>
        <taxon>Ecdysozoa</taxon>
        <taxon>Arthropoda</taxon>
        <taxon>Hexapoda</taxon>
        <taxon>Insecta</taxon>
        <taxon>Pterygota</taxon>
        <taxon>Neoptera</taxon>
        <taxon>Endopterygota</taxon>
        <taxon>Hymenoptera</taxon>
        <taxon>Apocrita</taxon>
        <taxon>Aculeata</taxon>
        <taxon>Vespoidea</taxon>
        <taxon>Vespidae</taxon>
        <taxon>Eumeninae</taxon>
        <taxon>Odynerus</taxon>
    </lineage>
</organism>
<dbReference type="GO" id="GO:0071897">
    <property type="term" value="P:DNA biosynthetic process"/>
    <property type="evidence" value="ECO:0007669"/>
    <property type="project" value="UniProtKB-ARBA"/>
</dbReference>
<sequence>MRESRVVDLRQRCFDDGCAENVSVLAAVMTEARTRRREVHVASLDVAKAFDSVSHGAVEAALIRLGVPDGFRKYISRLYACSSTTFEVRGERSELYKVGRGVRQGDPLSPMLFCLVVDTVLGGMPPDVGFTLGDSRISCLAYADDILLFATTKWGLQTALSAVEDKAREQGLRFNPAKCSVLSMVPAGKQKKVKVITTPSFTLRNGAYLPQINTAAEWRYLGVRFKPAGPKKVDGDLTDLLDNLTRAPMKPQQRLVALRGFLLPRVFHPLVLGRVTLGKLRALDRQTRAAVRRWLRLPPDTASGFFHASTRDGGLGIPSLATTVPGLMLDRLERLGQSSSPAVRAAADSQWVSNRIRWACSALTVGGRDCLNTTYRRKQWWAQRLHSSVDGWELRECPRTDLSSWWVSAGCFGIPGRDFVQHVHVWANSLPT</sequence>
<proteinExistence type="predicted"/>
<comment type="caution">
    <text evidence="2">The sequence shown here is derived from an EMBL/GenBank/DDBJ whole genome shotgun (WGS) entry which is preliminary data.</text>
</comment>
<dbReference type="SUPFAM" id="SSF56672">
    <property type="entry name" value="DNA/RNA polymerases"/>
    <property type="match status" value="1"/>
</dbReference>
<feature type="non-terminal residue" evidence="2">
    <location>
        <position position="432"/>
    </location>
</feature>
<evidence type="ECO:0000259" key="1">
    <source>
        <dbReference type="PROSITE" id="PS50878"/>
    </source>
</evidence>